<comment type="caution">
    <text evidence="3">The sequence shown here is derived from an EMBL/GenBank/DDBJ whole genome shotgun (WGS) entry which is preliminary data.</text>
</comment>
<dbReference type="PANTHER" id="PTHR34475:SF1">
    <property type="entry name" value="CYTOSKELETON PROTEIN RODZ"/>
    <property type="match status" value="1"/>
</dbReference>
<keyword evidence="4" id="KW-1185">Reference proteome</keyword>
<keyword evidence="1" id="KW-0812">Transmembrane</keyword>
<reference evidence="4" key="1">
    <citation type="journal article" date="2019" name="Int. J. Syst. Evol. Microbiol.">
        <title>The Global Catalogue of Microorganisms (GCM) 10K type strain sequencing project: providing services to taxonomists for standard genome sequencing and annotation.</title>
        <authorList>
            <consortium name="The Broad Institute Genomics Platform"/>
            <consortium name="The Broad Institute Genome Sequencing Center for Infectious Disease"/>
            <person name="Wu L."/>
            <person name="Ma J."/>
        </authorList>
    </citation>
    <scope>NUCLEOTIDE SEQUENCE [LARGE SCALE GENOMIC DNA]</scope>
    <source>
        <strain evidence="4">JCM 17130</strain>
    </source>
</reference>
<keyword evidence="1" id="KW-1133">Transmembrane helix</keyword>
<dbReference type="Gene3D" id="1.10.260.40">
    <property type="entry name" value="lambda repressor-like DNA-binding domains"/>
    <property type="match status" value="1"/>
</dbReference>
<evidence type="ECO:0000313" key="3">
    <source>
        <dbReference type="EMBL" id="MFC5435006.1"/>
    </source>
</evidence>
<dbReference type="Pfam" id="PF13464">
    <property type="entry name" value="RodZ_C"/>
    <property type="match status" value="1"/>
</dbReference>
<protein>
    <submittedName>
        <fullName evidence="3">Helix-turn-helix domain-containing protein</fullName>
    </submittedName>
</protein>
<dbReference type="Pfam" id="PF13413">
    <property type="entry name" value="HTH_25"/>
    <property type="match status" value="1"/>
</dbReference>
<feature type="domain" description="Cytoskeleton protein RodZ-like C-terminal" evidence="2">
    <location>
        <begin position="249"/>
        <end position="319"/>
    </location>
</feature>
<dbReference type="RefSeq" id="WP_377300899.1">
    <property type="nucleotide sequence ID" value="NZ_JBHSMK010000002.1"/>
</dbReference>
<dbReference type="InterPro" id="IPR025194">
    <property type="entry name" value="RodZ-like_C"/>
</dbReference>
<keyword evidence="1" id="KW-0472">Membrane</keyword>
<dbReference type="InterPro" id="IPR010982">
    <property type="entry name" value="Lambda_DNA-bd_dom_sf"/>
</dbReference>
<dbReference type="InterPro" id="IPR050400">
    <property type="entry name" value="Bact_Cytoskel_RodZ"/>
</dbReference>
<evidence type="ECO:0000259" key="2">
    <source>
        <dbReference type="Pfam" id="PF13464"/>
    </source>
</evidence>
<organism evidence="3 4">
    <name type="scientific">Rhodanobacter umsongensis</name>
    <dbReference type="NCBI Taxonomy" id="633153"/>
    <lineage>
        <taxon>Bacteria</taxon>
        <taxon>Pseudomonadati</taxon>
        <taxon>Pseudomonadota</taxon>
        <taxon>Gammaproteobacteria</taxon>
        <taxon>Lysobacterales</taxon>
        <taxon>Rhodanobacteraceae</taxon>
        <taxon>Rhodanobacter</taxon>
    </lineage>
</organism>
<proteinExistence type="predicted"/>
<evidence type="ECO:0000313" key="4">
    <source>
        <dbReference type="Proteomes" id="UP001596013"/>
    </source>
</evidence>
<name>A0ABW0JGW4_9GAMM</name>
<dbReference type="Proteomes" id="UP001596013">
    <property type="component" value="Unassembled WGS sequence"/>
</dbReference>
<feature type="transmembrane region" description="Helical" evidence="1">
    <location>
        <begin position="133"/>
        <end position="155"/>
    </location>
</feature>
<dbReference type="PANTHER" id="PTHR34475">
    <property type="match status" value="1"/>
</dbReference>
<dbReference type="EMBL" id="JBHSMK010000002">
    <property type="protein sequence ID" value="MFC5435006.1"/>
    <property type="molecule type" value="Genomic_DNA"/>
</dbReference>
<sequence>MTSTQSDPNEQHESSKVDLFGAHLICGDQPSSQPHGVSFGSRLHAAREARGWDLEACAHALKLPARVLRQLERDQYDGIDSKIYLGSYIAKYGHHLGINEATIQVEVDRIRQIEPPLVATGGISHSRFLFDRYATAATYVVLTAVIVVPMIWLGVRGTIDRDLSHLAPLDATPVAQVDAPAAKVAVSQAPGSLLTAPATSPKIMLPKVQDQDQPLMASMAAFPSLESANLSSPVKPAAVDAGTGGHSLTLNLNAASWVEVTGSDGARLEYGLLPAGSSKTYRSDQPLEVRIGNANAAQISIDGQSVTLDDFRRANVAHFRLQMQDGKASAASL</sequence>
<evidence type="ECO:0000256" key="1">
    <source>
        <dbReference type="SAM" id="Phobius"/>
    </source>
</evidence>
<accession>A0ABW0JGW4</accession>
<gene>
    <name evidence="3" type="ORF">ACFPME_00395</name>
</gene>